<reference evidence="5 6" key="1">
    <citation type="journal article" date="2019" name="Int. J. Syst. Evol. Microbiol.">
        <title>The Global Catalogue of Microorganisms (GCM) 10K type strain sequencing project: providing services to taxonomists for standard genome sequencing and annotation.</title>
        <authorList>
            <consortium name="The Broad Institute Genomics Platform"/>
            <consortium name="The Broad Institute Genome Sequencing Center for Infectious Disease"/>
            <person name="Wu L."/>
            <person name="Ma J."/>
        </authorList>
    </citation>
    <scope>NUCLEOTIDE SEQUENCE [LARGE SCALE GENOMIC DNA]</scope>
    <source>
        <strain evidence="5 6">JCM 3325</strain>
    </source>
</reference>
<comment type="similarity">
    <text evidence="1">Belongs to the AHA1 family.</text>
</comment>
<dbReference type="SUPFAM" id="SSF54427">
    <property type="entry name" value="NTF2-like"/>
    <property type="match status" value="1"/>
</dbReference>
<gene>
    <name evidence="5" type="ORF">GCM10010191_64960</name>
</gene>
<dbReference type="Gene3D" id="3.10.450.50">
    <property type="match status" value="1"/>
</dbReference>
<dbReference type="InterPro" id="IPR013538">
    <property type="entry name" value="ASHA1/2-like_C"/>
</dbReference>
<dbReference type="Pfam" id="PF14534">
    <property type="entry name" value="DUF4440"/>
    <property type="match status" value="1"/>
</dbReference>
<protein>
    <recommendedName>
        <fullName evidence="7">SgcJ/EcaC family oxidoreductase</fullName>
    </recommendedName>
</protein>
<dbReference type="InterPro" id="IPR023393">
    <property type="entry name" value="START-like_dom_sf"/>
</dbReference>
<evidence type="ECO:0000259" key="4">
    <source>
        <dbReference type="Pfam" id="PF14534"/>
    </source>
</evidence>
<dbReference type="InterPro" id="IPR027843">
    <property type="entry name" value="DUF4440"/>
</dbReference>
<dbReference type="Pfam" id="PF08327">
    <property type="entry name" value="AHSA1"/>
    <property type="match status" value="1"/>
</dbReference>
<feature type="domain" description="DUF4440" evidence="4">
    <location>
        <begin position="190"/>
        <end position="300"/>
    </location>
</feature>
<accession>A0ABN3JUZ4</accession>
<comment type="caution">
    <text evidence="5">The sequence shown here is derived from an EMBL/GenBank/DDBJ whole genome shotgun (WGS) entry which is preliminary data.</text>
</comment>
<proteinExistence type="inferred from homology"/>
<dbReference type="RefSeq" id="WP_344594146.1">
    <property type="nucleotide sequence ID" value="NZ_BAAARW010000024.1"/>
</dbReference>
<organism evidence="5 6">
    <name type="scientific">Actinomadura vinacea</name>
    <dbReference type="NCBI Taxonomy" id="115336"/>
    <lineage>
        <taxon>Bacteria</taxon>
        <taxon>Bacillati</taxon>
        <taxon>Actinomycetota</taxon>
        <taxon>Actinomycetes</taxon>
        <taxon>Streptosporangiales</taxon>
        <taxon>Thermomonosporaceae</taxon>
        <taxon>Actinomadura</taxon>
    </lineage>
</organism>
<evidence type="ECO:0000313" key="5">
    <source>
        <dbReference type="EMBL" id="GAA2440311.1"/>
    </source>
</evidence>
<dbReference type="CDD" id="cd08899">
    <property type="entry name" value="SRPBCC_CalC_Aha1-like_6"/>
    <property type="match status" value="1"/>
</dbReference>
<name>A0ABN3JUZ4_9ACTN</name>
<feature type="region of interest" description="Disordered" evidence="2">
    <location>
        <begin position="1"/>
        <end position="25"/>
    </location>
</feature>
<evidence type="ECO:0000256" key="2">
    <source>
        <dbReference type="SAM" id="MobiDB-lite"/>
    </source>
</evidence>
<dbReference type="NCBIfam" id="TIGR02246">
    <property type="entry name" value="SgcJ/EcaC family oxidoreductase"/>
    <property type="match status" value="1"/>
</dbReference>
<evidence type="ECO:0000256" key="1">
    <source>
        <dbReference type="ARBA" id="ARBA00006817"/>
    </source>
</evidence>
<sequence>MNDGPSTGPGTEGHTGTPAPDGTATLRDGRALLRFERRLRHPAERVWRALTDPDEISAWLARAHLEPKVGGAFELRWLNSGDEEPAIARGTVTAFDPPRLLELDSDLHGRLRWELTPLPGPPPGTLLVFTSDVETPEEFVPQTLAGWHIHLDYLEEALEGARVDWANWTTDRWQVHHDRYVAGLGVLEAVQDLYRRVLDGWNARDARAFAAPFREDGVSIGFDGTVHAGRATIIEQLSATFADHATGGFVGKIQDVRVVGPGAAVLRAVAGMVPPGGDDLRPDLNTIQTITAAQLLGRWQVAVFQNTPAQFHGRPETAKKLTEELREVLRTRGH</sequence>
<feature type="compositionally biased region" description="Low complexity" evidence="2">
    <location>
        <begin position="1"/>
        <end position="20"/>
    </location>
</feature>
<dbReference type="InterPro" id="IPR032710">
    <property type="entry name" value="NTF2-like_dom_sf"/>
</dbReference>
<keyword evidence="6" id="KW-1185">Reference proteome</keyword>
<evidence type="ECO:0000259" key="3">
    <source>
        <dbReference type="Pfam" id="PF08327"/>
    </source>
</evidence>
<evidence type="ECO:0000313" key="6">
    <source>
        <dbReference type="Proteomes" id="UP001501231"/>
    </source>
</evidence>
<dbReference type="Gene3D" id="3.30.530.20">
    <property type="match status" value="1"/>
</dbReference>
<evidence type="ECO:0008006" key="7">
    <source>
        <dbReference type="Google" id="ProtNLM"/>
    </source>
</evidence>
<dbReference type="SUPFAM" id="SSF55961">
    <property type="entry name" value="Bet v1-like"/>
    <property type="match status" value="1"/>
</dbReference>
<dbReference type="Proteomes" id="UP001501231">
    <property type="component" value="Unassembled WGS sequence"/>
</dbReference>
<dbReference type="InterPro" id="IPR011944">
    <property type="entry name" value="Steroid_delta5-4_isomerase"/>
</dbReference>
<dbReference type="EMBL" id="BAAARW010000024">
    <property type="protein sequence ID" value="GAA2440311.1"/>
    <property type="molecule type" value="Genomic_DNA"/>
</dbReference>
<feature type="domain" description="Activator of Hsp90 ATPase homologue 1/2-like C-terminal" evidence="3">
    <location>
        <begin position="41"/>
        <end position="159"/>
    </location>
</feature>